<evidence type="ECO:0000313" key="6">
    <source>
        <dbReference type="EMBL" id="REG83188.1"/>
    </source>
</evidence>
<sequence length="498" mass="54023">MSTLTHQDWLNLQQTLSFEGRAWINGSYCDAQDQQTLPCINPANKQTLTEIADCSENDVNRAVSGARDAFNRGEWARISPSQRRVVLEKLADLMAQHAEELALLESLDMGKTAADALAFDIPEAIRCFRFYAGAIETINDEVLPTAENVLATVTREPLGVVAAVVPWNFPLMITSWKIAPALATGNSVIVKPAEQSSLSAIRLAALAAQAGLPDGVLQVVPGQGKVAGQTLGLHNDVDCLTFTGSTLTGKRFMTYSAQSNLKRVWLECGGKSPQIIFDDYDNLERAAATAAAAIFINQGEVCIAASRLYVQDSIYDRFLPLLLAEAKKYQPGNPLNPESLAGAIVDQLQFDRIIAGVEEAIAGGAKELTPSLRSECKEGWFLNPTILECSDNSNLIMQEELFGPVLGLCRFATEADVIALANDSNYGLGAGLWTNNLGRAHRVSRQLQAGMIWVNSYADGAITVPFGGRKQSGFGRDKSIHALEKYTDLKSTWIDLNE</sequence>
<keyword evidence="2 4" id="KW-0560">Oxidoreductase</keyword>
<feature type="domain" description="Aldehyde dehydrogenase" evidence="5">
    <location>
        <begin position="31"/>
        <end position="491"/>
    </location>
</feature>
<dbReference type="FunFam" id="3.40.605.10:FF:000001">
    <property type="entry name" value="Aldehyde dehydrogenase 1"/>
    <property type="match status" value="1"/>
</dbReference>
<dbReference type="InterPro" id="IPR016163">
    <property type="entry name" value="Ald_DH_C"/>
</dbReference>
<evidence type="ECO:0000313" key="7">
    <source>
        <dbReference type="Proteomes" id="UP000256542"/>
    </source>
</evidence>
<name>A0A3E0DNX7_9GAMM</name>
<dbReference type="FunFam" id="3.40.309.10:FF:000012">
    <property type="entry name" value="Betaine aldehyde dehydrogenase"/>
    <property type="match status" value="1"/>
</dbReference>
<dbReference type="FunFam" id="3.40.605.10:FF:000026">
    <property type="entry name" value="Aldehyde dehydrogenase, putative"/>
    <property type="match status" value="1"/>
</dbReference>
<dbReference type="PROSITE" id="PS00070">
    <property type="entry name" value="ALDEHYDE_DEHYDR_CYS"/>
    <property type="match status" value="1"/>
</dbReference>
<organism evidence="6 7">
    <name type="scientific">Marinomonas pollencensis</name>
    <dbReference type="NCBI Taxonomy" id="491954"/>
    <lineage>
        <taxon>Bacteria</taxon>
        <taxon>Pseudomonadati</taxon>
        <taxon>Pseudomonadota</taxon>
        <taxon>Gammaproteobacteria</taxon>
        <taxon>Oceanospirillales</taxon>
        <taxon>Oceanospirillaceae</taxon>
        <taxon>Marinomonas</taxon>
    </lineage>
</organism>
<comment type="similarity">
    <text evidence="1 4">Belongs to the aldehyde dehydrogenase family.</text>
</comment>
<dbReference type="EMBL" id="QUNG01000006">
    <property type="protein sequence ID" value="REG83188.1"/>
    <property type="molecule type" value="Genomic_DNA"/>
</dbReference>
<dbReference type="PROSITE" id="PS00687">
    <property type="entry name" value="ALDEHYDE_DEHYDR_GLU"/>
    <property type="match status" value="1"/>
</dbReference>
<gene>
    <name evidence="6" type="ORF">DFP81_10648</name>
</gene>
<feature type="active site" evidence="3">
    <location>
        <position position="267"/>
    </location>
</feature>
<protein>
    <submittedName>
        <fullName evidence="6">Gamma-glutamyl-gamma-aminobutyraldehyde dehydrogenase</fullName>
    </submittedName>
</protein>
<dbReference type="Proteomes" id="UP000256542">
    <property type="component" value="Unassembled WGS sequence"/>
</dbReference>
<dbReference type="Gene3D" id="3.40.605.10">
    <property type="entry name" value="Aldehyde Dehydrogenase, Chain A, domain 1"/>
    <property type="match status" value="1"/>
</dbReference>
<dbReference type="InterPro" id="IPR016161">
    <property type="entry name" value="Ald_DH/histidinol_DH"/>
</dbReference>
<accession>A0A3E0DNX7</accession>
<dbReference type="InterPro" id="IPR016160">
    <property type="entry name" value="Ald_DH_CS_CYS"/>
</dbReference>
<dbReference type="GO" id="GO:0004030">
    <property type="term" value="F:aldehyde dehydrogenase [NAD(P)+] activity"/>
    <property type="evidence" value="ECO:0007669"/>
    <property type="project" value="UniProtKB-ARBA"/>
</dbReference>
<dbReference type="RefSeq" id="WP_115897676.1">
    <property type="nucleotide sequence ID" value="NZ_QUNG01000006.1"/>
</dbReference>
<dbReference type="Pfam" id="PF00171">
    <property type="entry name" value="Aldedh"/>
    <property type="match status" value="1"/>
</dbReference>
<dbReference type="InterPro" id="IPR029510">
    <property type="entry name" value="Ald_DH_CS_GLU"/>
</dbReference>
<dbReference type="Gene3D" id="3.40.309.10">
    <property type="entry name" value="Aldehyde Dehydrogenase, Chain A, domain 2"/>
    <property type="match status" value="1"/>
</dbReference>
<dbReference type="CDD" id="cd07112">
    <property type="entry name" value="ALDH_GABALDH-PuuC"/>
    <property type="match status" value="1"/>
</dbReference>
<evidence type="ECO:0000256" key="3">
    <source>
        <dbReference type="PROSITE-ProRule" id="PRU10007"/>
    </source>
</evidence>
<evidence type="ECO:0000256" key="2">
    <source>
        <dbReference type="ARBA" id="ARBA00023002"/>
    </source>
</evidence>
<dbReference type="AlphaFoldDB" id="A0A3E0DNX7"/>
<dbReference type="InterPro" id="IPR015590">
    <property type="entry name" value="Aldehyde_DH_dom"/>
</dbReference>
<evidence type="ECO:0000256" key="1">
    <source>
        <dbReference type="ARBA" id="ARBA00009986"/>
    </source>
</evidence>
<dbReference type="InterPro" id="IPR016162">
    <property type="entry name" value="Ald_DH_N"/>
</dbReference>
<keyword evidence="7" id="KW-1185">Reference proteome</keyword>
<evidence type="ECO:0000259" key="5">
    <source>
        <dbReference type="Pfam" id="PF00171"/>
    </source>
</evidence>
<reference evidence="6 7" key="1">
    <citation type="submission" date="2018-08" db="EMBL/GenBank/DDBJ databases">
        <title>Genomic Encyclopedia of Type Strains, Phase III (KMG-III): the genomes of soil and plant-associated and newly described type strains.</title>
        <authorList>
            <person name="Whitman W."/>
        </authorList>
    </citation>
    <scope>NUCLEOTIDE SEQUENCE [LARGE SCALE GENOMIC DNA]</scope>
    <source>
        <strain evidence="6 7">CECT 7375</strain>
    </source>
</reference>
<evidence type="ECO:0000256" key="4">
    <source>
        <dbReference type="RuleBase" id="RU003345"/>
    </source>
</evidence>
<dbReference type="SUPFAM" id="SSF53720">
    <property type="entry name" value="ALDH-like"/>
    <property type="match status" value="1"/>
</dbReference>
<comment type="caution">
    <text evidence="6">The sequence shown here is derived from an EMBL/GenBank/DDBJ whole genome shotgun (WGS) entry which is preliminary data.</text>
</comment>
<dbReference type="PANTHER" id="PTHR11699">
    <property type="entry name" value="ALDEHYDE DEHYDROGENASE-RELATED"/>
    <property type="match status" value="1"/>
</dbReference>
<proteinExistence type="inferred from homology"/>
<dbReference type="OrthoDB" id="9812625at2"/>